<feature type="chain" id="PRO_5005495161" evidence="1">
    <location>
        <begin position="26"/>
        <end position="177"/>
    </location>
</feature>
<sequence length="177" mass="18888">MLHPLARLRAASLVLLATLTPLALGNTEILVSRLPFELADLPKAAHSASVLERAMGLEMRTVRLSWPASHPTTFHLSTHRAPSSSPDPSLPHLLISATPSFVSPSCDQTLYVPFTILLEPIHFGGVPESTLPFVLVLVGLVGVMGVSGVAGGMGRWLEELAEADWKLGRAGEDEKAD</sequence>
<name>A0A0K3C448_RHOTO</name>
<feature type="signal peptide" evidence="1">
    <location>
        <begin position="1"/>
        <end position="25"/>
    </location>
</feature>
<proteinExistence type="predicted"/>
<reference evidence="2 3" key="1">
    <citation type="submission" date="2015-07" db="EMBL/GenBank/DDBJ databases">
        <authorList>
            <person name="Cajimat M.N.B."/>
            <person name="Milazzo M.L."/>
            <person name="Fulhorst C.F."/>
        </authorList>
    </citation>
    <scope>NUCLEOTIDE SEQUENCE [LARGE SCALE GENOMIC DNA]</scope>
    <source>
        <strain evidence="2">Single colony</strain>
    </source>
</reference>
<evidence type="ECO:0000313" key="2">
    <source>
        <dbReference type="EMBL" id="CTR04334.1"/>
    </source>
</evidence>
<dbReference type="Proteomes" id="UP000199069">
    <property type="component" value="Unassembled WGS sequence"/>
</dbReference>
<keyword evidence="1" id="KW-0732">Signal</keyword>
<organism evidence="2 3">
    <name type="scientific">Rhodotorula toruloides</name>
    <name type="common">Yeast</name>
    <name type="synonym">Rhodosporidium toruloides</name>
    <dbReference type="NCBI Taxonomy" id="5286"/>
    <lineage>
        <taxon>Eukaryota</taxon>
        <taxon>Fungi</taxon>
        <taxon>Dikarya</taxon>
        <taxon>Basidiomycota</taxon>
        <taxon>Pucciniomycotina</taxon>
        <taxon>Microbotryomycetes</taxon>
        <taxon>Sporidiobolales</taxon>
        <taxon>Sporidiobolaceae</taxon>
        <taxon>Rhodotorula</taxon>
    </lineage>
</organism>
<protein>
    <submittedName>
        <fullName evidence="2">FGENESH: predicted gene_1.195 protein</fullName>
    </submittedName>
</protein>
<dbReference type="EMBL" id="CWKI01000001">
    <property type="protein sequence ID" value="CTR04334.1"/>
    <property type="molecule type" value="Genomic_DNA"/>
</dbReference>
<dbReference type="AlphaFoldDB" id="A0A0K3C448"/>
<evidence type="ECO:0000313" key="3">
    <source>
        <dbReference type="Proteomes" id="UP000199069"/>
    </source>
</evidence>
<gene>
    <name evidence="2" type="primary">FGENESH: predicted gene_1.195</name>
    <name evidence="2" type="ORF">BN2166_0001950</name>
</gene>
<accession>A0A0K3C448</accession>
<keyword evidence="3" id="KW-1185">Reference proteome</keyword>
<evidence type="ECO:0000256" key="1">
    <source>
        <dbReference type="SAM" id="SignalP"/>
    </source>
</evidence>